<dbReference type="GO" id="GO:0005524">
    <property type="term" value="F:ATP binding"/>
    <property type="evidence" value="ECO:0007669"/>
    <property type="project" value="UniProtKB-KW"/>
</dbReference>
<comment type="similarity">
    <text evidence="1">Belongs to the ABC transporter superfamily.</text>
</comment>
<keyword evidence="2" id="KW-0813">Transport</keyword>
<evidence type="ECO:0000256" key="4">
    <source>
        <dbReference type="ARBA" id="ARBA00022840"/>
    </source>
</evidence>
<accession>A0A5B8C772</accession>
<dbReference type="InterPro" id="IPR003439">
    <property type="entry name" value="ABC_transporter-like_ATP-bd"/>
</dbReference>
<dbReference type="AlphaFoldDB" id="A0A5B8C772"/>
<evidence type="ECO:0000313" key="6">
    <source>
        <dbReference type="EMBL" id="QDC25281.1"/>
    </source>
</evidence>
<dbReference type="OrthoDB" id="6198786at2"/>
<gene>
    <name evidence="6" type="ORF">FE374_12265</name>
</gene>
<dbReference type="SMART" id="SM00382">
    <property type="entry name" value="AAA"/>
    <property type="match status" value="1"/>
</dbReference>
<evidence type="ECO:0000256" key="1">
    <source>
        <dbReference type="ARBA" id="ARBA00005417"/>
    </source>
</evidence>
<dbReference type="Proteomes" id="UP000314616">
    <property type="component" value="Chromosome"/>
</dbReference>
<dbReference type="PANTHER" id="PTHR43335">
    <property type="entry name" value="ABC TRANSPORTER, ATP-BINDING PROTEIN"/>
    <property type="match status" value="1"/>
</dbReference>
<dbReference type="RefSeq" id="WP_139929417.1">
    <property type="nucleotide sequence ID" value="NZ_CP040915.1"/>
</dbReference>
<dbReference type="PROSITE" id="PS00211">
    <property type="entry name" value="ABC_TRANSPORTER_1"/>
    <property type="match status" value="1"/>
</dbReference>
<dbReference type="InterPro" id="IPR017871">
    <property type="entry name" value="ABC_transporter-like_CS"/>
</dbReference>
<evidence type="ECO:0000256" key="3">
    <source>
        <dbReference type="ARBA" id="ARBA00022741"/>
    </source>
</evidence>
<evidence type="ECO:0000313" key="7">
    <source>
        <dbReference type="Proteomes" id="UP000314616"/>
    </source>
</evidence>
<dbReference type="EMBL" id="CP040915">
    <property type="protein sequence ID" value="QDC25281.1"/>
    <property type="molecule type" value="Genomic_DNA"/>
</dbReference>
<protein>
    <submittedName>
        <fullName evidence="6">ABC transporter ATP-binding protein</fullName>
    </submittedName>
</protein>
<sequence>MREPTSRPIVRATDLEVGYGVSVCAPISFALAAGEVLAVVGVNGTGKSTLLRTVVGQLEPVRGRVEVLGATPDDRDATFRTEVAIDLGDDAFFPALTVREHLLMTCYGHGVADAADVAARLLEEFGLTGRSDALPAALSSGQRRRLLLAAAFARPRELLVLDEPEQRLDAGMRARLTRRLVDERHHGRAVLIASHDPAVVAGAATAVLLIDEDEVRPLTPAAAAVAIERM</sequence>
<keyword evidence="4 6" id="KW-0067">ATP-binding</keyword>
<organism evidence="6 7">
    <name type="scientific">Georgenia yuyongxinii</name>
    <dbReference type="NCBI Taxonomy" id="2589797"/>
    <lineage>
        <taxon>Bacteria</taxon>
        <taxon>Bacillati</taxon>
        <taxon>Actinomycetota</taxon>
        <taxon>Actinomycetes</taxon>
        <taxon>Micrococcales</taxon>
        <taxon>Bogoriellaceae</taxon>
        <taxon>Georgenia</taxon>
    </lineage>
</organism>
<dbReference type="KEGG" id="gyu:FE374_12265"/>
<dbReference type="InterPro" id="IPR003593">
    <property type="entry name" value="AAA+_ATPase"/>
</dbReference>
<dbReference type="Gene3D" id="3.40.50.300">
    <property type="entry name" value="P-loop containing nucleotide triphosphate hydrolases"/>
    <property type="match status" value="1"/>
</dbReference>
<reference evidence="6 7" key="1">
    <citation type="submission" date="2019-05" db="EMBL/GenBank/DDBJ databases">
        <title>Georgenia *** sp. nov., and Georgenia *** sp. nov., isolated from the intestinal contents of plateau pika (Ochotona curzoniae) in the Qinghai-Tibet plateau of China.</title>
        <authorList>
            <person name="Tian Z."/>
        </authorList>
    </citation>
    <scope>NUCLEOTIDE SEQUENCE [LARGE SCALE GENOMIC DNA]</scope>
    <source>
        <strain evidence="6 7">Z443</strain>
    </source>
</reference>
<dbReference type="Pfam" id="PF00005">
    <property type="entry name" value="ABC_tran"/>
    <property type="match status" value="1"/>
</dbReference>
<evidence type="ECO:0000259" key="5">
    <source>
        <dbReference type="PROSITE" id="PS50893"/>
    </source>
</evidence>
<proteinExistence type="inferred from homology"/>
<feature type="domain" description="ABC transporter" evidence="5">
    <location>
        <begin position="4"/>
        <end position="229"/>
    </location>
</feature>
<dbReference type="PANTHER" id="PTHR43335:SF3">
    <property type="entry name" value="ABC TRANSPORTER"/>
    <property type="match status" value="1"/>
</dbReference>
<dbReference type="SUPFAM" id="SSF52540">
    <property type="entry name" value="P-loop containing nucleoside triphosphate hydrolases"/>
    <property type="match status" value="1"/>
</dbReference>
<evidence type="ECO:0000256" key="2">
    <source>
        <dbReference type="ARBA" id="ARBA00022448"/>
    </source>
</evidence>
<dbReference type="InterPro" id="IPR027417">
    <property type="entry name" value="P-loop_NTPase"/>
</dbReference>
<dbReference type="GO" id="GO:0016887">
    <property type="term" value="F:ATP hydrolysis activity"/>
    <property type="evidence" value="ECO:0007669"/>
    <property type="project" value="InterPro"/>
</dbReference>
<name>A0A5B8C772_9MICO</name>
<keyword evidence="3" id="KW-0547">Nucleotide-binding</keyword>
<dbReference type="PROSITE" id="PS50893">
    <property type="entry name" value="ABC_TRANSPORTER_2"/>
    <property type="match status" value="1"/>
</dbReference>